<dbReference type="Proteomes" id="UP000596063">
    <property type="component" value="Chromosome"/>
</dbReference>
<dbReference type="InterPro" id="IPR001387">
    <property type="entry name" value="Cro/C1-type_HTH"/>
</dbReference>
<evidence type="ECO:0000256" key="1">
    <source>
        <dbReference type="SAM" id="MobiDB-lite"/>
    </source>
</evidence>
<feature type="compositionally biased region" description="Basic residues" evidence="1">
    <location>
        <begin position="318"/>
        <end position="342"/>
    </location>
</feature>
<dbReference type="KEGG" id="snan:I6N98_02500"/>
<proteinExistence type="predicted"/>
<reference evidence="2 3" key="1">
    <citation type="submission" date="2020-12" db="EMBL/GenBank/DDBJ databases">
        <authorList>
            <person name="Shan Y."/>
        </authorList>
    </citation>
    <scope>NUCLEOTIDE SEQUENCE [LARGE SCALE GENOMIC DNA]</scope>
    <source>
        <strain evidence="3">csc3.9</strain>
    </source>
</reference>
<accession>A0A7T4UR09</accession>
<gene>
    <name evidence="2" type="ORF">I6N98_02500</name>
</gene>
<sequence>MAKGDSEKQPGDGKSGKAAKKEGGRGIERRLAGMLNSAAGLSGKAFKRAANSSLLADTLFKSPERLELMGKAGRALKDMRQTAGLSVEELSSIIDLNDPDILRAVEEGKTGLPVDVMLRLASYYSRNDPLPFIIRFSRTYHPWLSQFLNMTGLDRLMIKAERERKFLKIYRNVDNARKLSDEDFEEVLAFTRRAFNMALHFAEDRERVEPSRRKKAKSAKTKHRDKDKAASSSGADASPSGSGGNTGETPKAEAETPLTEETLDQLDSMVQSEFEASMAEEGGDSDQVVQGRQSEPDGGTAQEESAATSGRAAAPKKAPARKKAASSNRRKASAAASTRRKAASGGSKAENKAPVGREDSSKA</sequence>
<evidence type="ECO:0000313" key="3">
    <source>
        <dbReference type="Proteomes" id="UP000596063"/>
    </source>
</evidence>
<dbReference type="AlphaFoldDB" id="A0A7T4UR09"/>
<protein>
    <submittedName>
        <fullName evidence="2">Helix-turn-helix transcriptional regulator</fullName>
    </submittedName>
</protein>
<feature type="compositionally biased region" description="Basic residues" evidence="1">
    <location>
        <begin position="212"/>
        <end position="223"/>
    </location>
</feature>
<feature type="compositionally biased region" description="Low complexity" evidence="1">
    <location>
        <begin position="230"/>
        <end position="240"/>
    </location>
</feature>
<evidence type="ECO:0000313" key="2">
    <source>
        <dbReference type="EMBL" id="QQD18758.1"/>
    </source>
</evidence>
<dbReference type="CDD" id="cd00093">
    <property type="entry name" value="HTH_XRE"/>
    <property type="match status" value="1"/>
</dbReference>
<keyword evidence="3" id="KW-1185">Reference proteome</keyword>
<feature type="compositionally biased region" description="Basic and acidic residues" evidence="1">
    <location>
        <begin position="349"/>
        <end position="363"/>
    </location>
</feature>
<feature type="region of interest" description="Disordered" evidence="1">
    <location>
        <begin position="1"/>
        <end position="24"/>
    </location>
</feature>
<dbReference type="EMBL" id="CP066167">
    <property type="protein sequence ID" value="QQD18758.1"/>
    <property type="molecule type" value="Genomic_DNA"/>
</dbReference>
<organism evidence="2 3">
    <name type="scientific">Spongiibacter nanhainus</name>
    <dbReference type="NCBI Taxonomy" id="2794344"/>
    <lineage>
        <taxon>Bacteria</taxon>
        <taxon>Pseudomonadati</taxon>
        <taxon>Pseudomonadota</taxon>
        <taxon>Gammaproteobacteria</taxon>
        <taxon>Cellvibrionales</taxon>
        <taxon>Spongiibacteraceae</taxon>
        <taxon>Spongiibacter</taxon>
    </lineage>
</organism>
<dbReference type="RefSeq" id="WP_198570247.1">
    <property type="nucleotide sequence ID" value="NZ_CP066167.1"/>
</dbReference>
<feature type="region of interest" description="Disordered" evidence="1">
    <location>
        <begin position="205"/>
        <end position="363"/>
    </location>
</feature>
<name>A0A7T4UR09_9GAMM</name>